<keyword evidence="5" id="KW-1185">Reference proteome</keyword>
<evidence type="ECO:0000259" key="1">
    <source>
        <dbReference type="Pfam" id="PF00462"/>
    </source>
</evidence>
<dbReference type="PRINTS" id="PR00160">
    <property type="entry name" value="GLUTAREDOXIN"/>
</dbReference>
<protein>
    <submittedName>
        <fullName evidence="2 3">Glutaredoxin-1</fullName>
    </submittedName>
</protein>
<dbReference type="InterPro" id="IPR002109">
    <property type="entry name" value="Glutaredoxin"/>
</dbReference>
<evidence type="ECO:0000313" key="5">
    <source>
        <dbReference type="Proteomes" id="UP000199211"/>
    </source>
</evidence>
<dbReference type="STRING" id="1420917.AU15_08555"/>
<name>A0A1W6KD28_9GAMM</name>
<proteinExistence type="predicted"/>
<dbReference type="InterPro" id="IPR036249">
    <property type="entry name" value="Thioredoxin-like_sf"/>
</dbReference>
<dbReference type="InterPro" id="IPR014025">
    <property type="entry name" value="Glutaredoxin_subgr"/>
</dbReference>
<gene>
    <name evidence="2" type="primary">grxA</name>
    <name evidence="2" type="ORF">MARSALSMR5_03257</name>
    <name evidence="3" type="ORF">SAMN04487868_12166</name>
</gene>
<dbReference type="GeneID" id="77257183"/>
<dbReference type="AlphaFoldDB" id="A0A1W6KD28"/>
<dbReference type="Pfam" id="PF00462">
    <property type="entry name" value="Glutaredoxin"/>
    <property type="match status" value="1"/>
</dbReference>
<dbReference type="Proteomes" id="UP000193100">
    <property type="component" value="Chromosome"/>
</dbReference>
<dbReference type="Gene3D" id="3.40.30.10">
    <property type="entry name" value="Glutaredoxin"/>
    <property type="match status" value="1"/>
</dbReference>
<dbReference type="NCBIfam" id="NF008401">
    <property type="entry name" value="PRK11200.1"/>
    <property type="match status" value="1"/>
</dbReference>
<dbReference type="CDD" id="cd02066">
    <property type="entry name" value="GRX_family"/>
    <property type="match status" value="1"/>
</dbReference>
<dbReference type="RefSeq" id="WP_036203869.1">
    <property type="nucleotide sequence ID" value="NZ_CP020931.1"/>
</dbReference>
<feature type="domain" description="Glutaredoxin" evidence="1">
    <location>
        <begin position="4"/>
        <end position="65"/>
    </location>
</feature>
<evidence type="ECO:0000313" key="4">
    <source>
        <dbReference type="Proteomes" id="UP000193100"/>
    </source>
</evidence>
<reference evidence="2 4" key="2">
    <citation type="submission" date="2017-04" db="EMBL/GenBank/DDBJ databases">
        <title>Genome Sequence of Marinobacter salarius strain SMR5 Isolated from a culture of the Diatom Skeletonema marinoi.</title>
        <authorList>
            <person name="Topel M."/>
            <person name="Pinder M.I.M."/>
            <person name="Johansson O.N."/>
            <person name="Kourtchenko O."/>
            <person name="Godhe A."/>
            <person name="Clarke A.K."/>
        </authorList>
    </citation>
    <scope>NUCLEOTIDE SEQUENCE [LARGE SCALE GENOMIC DNA]</scope>
    <source>
        <strain evidence="2 4">SMR5</strain>
    </source>
</reference>
<evidence type="ECO:0000313" key="2">
    <source>
        <dbReference type="EMBL" id="ARM85297.1"/>
    </source>
</evidence>
<dbReference type="EMBL" id="FOTV01000021">
    <property type="protein sequence ID" value="SFM01669.1"/>
    <property type="molecule type" value="Genomic_DNA"/>
</dbReference>
<dbReference type="PROSITE" id="PS51354">
    <property type="entry name" value="GLUTAREDOXIN_2"/>
    <property type="match status" value="1"/>
</dbReference>
<dbReference type="Proteomes" id="UP000199211">
    <property type="component" value="Unassembled WGS sequence"/>
</dbReference>
<sequence>MDHVTIYGRASCGFCMRARQLCEIRDIPYRYVDMIEEGISKADLEKTIGKPVHTVPQIFVGEEHVGGFDHFSQYVQRFEAAGG</sequence>
<accession>A0A1I4MEL0</accession>
<dbReference type="SUPFAM" id="SSF52833">
    <property type="entry name" value="Thioredoxin-like"/>
    <property type="match status" value="1"/>
</dbReference>
<organism evidence="2 4">
    <name type="scientific">Marinobacter salarius</name>
    <dbReference type="NCBI Taxonomy" id="1420917"/>
    <lineage>
        <taxon>Bacteria</taxon>
        <taxon>Pseudomonadati</taxon>
        <taxon>Pseudomonadota</taxon>
        <taxon>Gammaproteobacteria</taxon>
        <taxon>Pseudomonadales</taxon>
        <taxon>Marinobacteraceae</taxon>
        <taxon>Marinobacter</taxon>
    </lineage>
</organism>
<accession>A0A1W6KD28</accession>
<dbReference type="EMBL" id="CP020931">
    <property type="protein sequence ID" value="ARM85297.1"/>
    <property type="molecule type" value="Genomic_DNA"/>
</dbReference>
<evidence type="ECO:0000313" key="3">
    <source>
        <dbReference type="EMBL" id="SFM01669.1"/>
    </source>
</evidence>
<reference evidence="3 5" key="1">
    <citation type="submission" date="2016-10" db="EMBL/GenBank/DDBJ databases">
        <authorList>
            <person name="Varghese N."/>
            <person name="Submissions S."/>
        </authorList>
    </citation>
    <scope>NUCLEOTIDE SEQUENCE [LARGE SCALE GENOMIC DNA]</scope>
    <source>
        <strain evidence="3 5">DSM 26291</strain>
    </source>
</reference>